<dbReference type="Proteomes" id="UP000588369">
    <property type="component" value="Unassembled WGS sequence"/>
</dbReference>
<organism evidence="2 3">
    <name type="scientific">Bifidobacterium thermophilum</name>
    <dbReference type="NCBI Taxonomy" id="33905"/>
    <lineage>
        <taxon>Bacteria</taxon>
        <taxon>Bacillati</taxon>
        <taxon>Actinomycetota</taxon>
        <taxon>Actinomycetes</taxon>
        <taxon>Bifidobacteriales</taxon>
        <taxon>Bifidobacteriaceae</taxon>
        <taxon>Bifidobacterium</taxon>
    </lineage>
</organism>
<feature type="region of interest" description="Disordered" evidence="1">
    <location>
        <begin position="30"/>
        <end position="73"/>
    </location>
</feature>
<name>A0A7X9NSG3_9BIFI</name>
<feature type="compositionally biased region" description="Basic residues" evidence="1">
    <location>
        <begin position="64"/>
        <end position="73"/>
    </location>
</feature>
<sequence length="73" mass="8436">MTGKGNGMSQREYRASLSRSFDRRFIDKAHREFDPRNRPQAHRSCENGIKNTENATTVREGAHIRPKKGNHDL</sequence>
<protein>
    <submittedName>
        <fullName evidence="2">Uncharacterized protein</fullName>
    </submittedName>
</protein>
<reference evidence="2 3" key="1">
    <citation type="submission" date="2020-04" db="EMBL/GenBank/DDBJ databases">
        <authorList>
            <person name="Hitch T.C.A."/>
            <person name="Wylensek D."/>
            <person name="Clavel T."/>
        </authorList>
    </citation>
    <scope>NUCLEOTIDE SEQUENCE [LARGE SCALE GENOMIC DNA]</scope>
    <source>
        <strain evidence="2 3">BSM-130-P53-3C</strain>
    </source>
</reference>
<gene>
    <name evidence="2" type="ORF">HF844_03360</name>
</gene>
<evidence type="ECO:0000313" key="2">
    <source>
        <dbReference type="EMBL" id="NME61842.1"/>
    </source>
</evidence>
<evidence type="ECO:0000256" key="1">
    <source>
        <dbReference type="SAM" id="MobiDB-lite"/>
    </source>
</evidence>
<dbReference type="EMBL" id="JABAGI010000003">
    <property type="protein sequence ID" value="NME61842.1"/>
    <property type="molecule type" value="Genomic_DNA"/>
</dbReference>
<accession>A0A7X9NSG3</accession>
<dbReference type="AlphaFoldDB" id="A0A7X9NSG3"/>
<comment type="caution">
    <text evidence="2">The sequence shown here is derived from an EMBL/GenBank/DDBJ whole genome shotgun (WGS) entry which is preliminary data.</text>
</comment>
<proteinExistence type="predicted"/>
<dbReference type="RefSeq" id="WP_168983943.1">
    <property type="nucleotide sequence ID" value="NZ_JABAGI010000003.1"/>
</dbReference>
<evidence type="ECO:0000313" key="3">
    <source>
        <dbReference type="Proteomes" id="UP000588369"/>
    </source>
</evidence>